<dbReference type="AlphaFoldDB" id="D7CW48"/>
<dbReference type="EMBL" id="CP002049">
    <property type="protein sequence ID" value="ADI14311.1"/>
    <property type="molecule type" value="Genomic_DNA"/>
</dbReference>
<evidence type="ECO:0000313" key="2">
    <source>
        <dbReference type="Proteomes" id="UP000000379"/>
    </source>
</evidence>
<gene>
    <name evidence="1" type="ordered locus">Trad_1187</name>
</gene>
<dbReference type="RefSeq" id="WP_013177682.1">
    <property type="nucleotide sequence ID" value="NC_014221.1"/>
</dbReference>
<dbReference type="Gene3D" id="3.10.20.570">
    <property type="entry name" value="Protein of unknown function DUF3248"/>
    <property type="match status" value="1"/>
</dbReference>
<accession>D7CW48</accession>
<dbReference type="Proteomes" id="UP000000379">
    <property type="component" value="Chromosome"/>
</dbReference>
<dbReference type="HOGENOM" id="CLU_187776_0_0_0"/>
<proteinExistence type="predicted"/>
<dbReference type="InterPro" id="IPR021650">
    <property type="entry name" value="DUF3248"/>
</dbReference>
<dbReference type="OrthoDB" id="32991at2"/>
<sequence length="91" mass="9867">MAEETLSRLLREALAAHELSEETLSALASSLLWRFGRAASEGEAGPVVVRVGFAKSARRFAELPRLKSVSDAEVEAAAQEGSLRVEWVGER</sequence>
<reference evidence="2" key="1">
    <citation type="submission" date="2010-05" db="EMBL/GenBank/DDBJ databases">
        <title>The complete genome of Truepera radiovictris DSM 17093.</title>
        <authorList>
            <consortium name="US DOE Joint Genome Institute (JGI-PGF)"/>
            <person name="Lucas S."/>
            <person name="Copeland A."/>
            <person name="Lapidus A."/>
            <person name="Glavina del Rio T."/>
            <person name="Dalin E."/>
            <person name="Tice H."/>
            <person name="Bruce D."/>
            <person name="Goodwin L."/>
            <person name="Pitluck S."/>
            <person name="Kyrpides N."/>
            <person name="Mavromatis K."/>
            <person name="Ovchinnikova G."/>
            <person name="Munk A.C."/>
            <person name="Detter J.C."/>
            <person name="Han C."/>
            <person name="Tapia R."/>
            <person name="Land M."/>
            <person name="Hauser L."/>
            <person name="Markowitz V."/>
            <person name="Cheng J.-F."/>
            <person name="Hugenholtz P."/>
            <person name="Woyke T."/>
            <person name="Wu D."/>
            <person name="Tindall B."/>
            <person name="Pomrenke H.G."/>
            <person name="Brambilla E."/>
            <person name="Klenk H.-P."/>
            <person name="Eisen J.A."/>
        </authorList>
    </citation>
    <scope>NUCLEOTIDE SEQUENCE [LARGE SCALE GENOMIC DNA]</scope>
    <source>
        <strain evidence="2">DSM 17093 / CIP 108686 / LMG 22925 / RQ-24</strain>
    </source>
</reference>
<evidence type="ECO:0000313" key="1">
    <source>
        <dbReference type="EMBL" id="ADI14311.1"/>
    </source>
</evidence>
<dbReference type="STRING" id="649638.Trad_1187"/>
<keyword evidence="2" id="KW-1185">Reference proteome</keyword>
<dbReference type="Pfam" id="PF11609">
    <property type="entry name" value="DUF3248"/>
    <property type="match status" value="1"/>
</dbReference>
<dbReference type="eggNOG" id="ENOG503386M">
    <property type="taxonomic scope" value="Bacteria"/>
</dbReference>
<reference evidence="1 2" key="2">
    <citation type="journal article" date="2011" name="Stand. Genomic Sci.">
        <title>Complete genome sequence of Truepera radiovictrix type strain (RQ-24).</title>
        <authorList>
            <person name="Ivanova N."/>
            <person name="Rohde C."/>
            <person name="Munk C."/>
            <person name="Nolan M."/>
            <person name="Lucas S."/>
            <person name="Del Rio T.G."/>
            <person name="Tice H."/>
            <person name="Deshpande S."/>
            <person name="Cheng J.F."/>
            <person name="Tapia R."/>
            <person name="Han C."/>
            <person name="Goodwin L."/>
            <person name="Pitluck S."/>
            <person name="Liolios K."/>
            <person name="Mavromatis K."/>
            <person name="Mikhailova N."/>
            <person name="Pati A."/>
            <person name="Chen A."/>
            <person name="Palaniappan K."/>
            <person name="Land M."/>
            <person name="Hauser L."/>
            <person name="Chang Y.J."/>
            <person name="Jeffries C.D."/>
            <person name="Brambilla E."/>
            <person name="Rohde M."/>
            <person name="Goker M."/>
            <person name="Tindall B.J."/>
            <person name="Woyke T."/>
            <person name="Bristow J."/>
            <person name="Eisen J.A."/>
            <person name="Markowitz V."/>
            <person name="Hugenholtz P."/>
            <person name="Kyrpides N.C."/>
            <person name="Klenk H.P."/>
            <person name="Lapidus A."/>
        </authorList>
    </citation>
    <scope>NUCLEOTIDE SEQUENCE [LARGE SCALE GENOMIC DNA]</scope>
    <source>
        <strain evidence="2">DSM 17093 / CIP 108686 / LMG 22925 / RQ-24</strain>
    </source>
</reference>
<dbReference type="KEGG" id="tra:Trad_1187"/>
<name>D7CW48_TRURR</name>
<protein>
    <submittedName>
        <fullName evidence="1">Uncharacterized protein</fullName>
    </submittedName>
</protein>
<organism evidence="1 2">
    <name type="scientific">Truepera radiovictrix (strain DSM 17093 / CIP 108686 / LMG 22925 / RQ-24)</name>
    <dbReference type="NCBI Taxonomy" id="649638"/>
    <lineage>
        <taxon>Bacteria</taxon>
        <taxon>Thermotogati</taxon>
        <taxon>Deinococcota</taxon>
        <taxon>Deinococci</taxon>
        <taxon>Trueperales</taxon>
        <taxon>Trueperaceae</taxon>
        <taxon>Truepera</taxon>
    </lineage>
</organism>